<evidence type="ECO:0008006" key="3">
    <source>
        <dbReference type="Google" id="ProtNLM"/>
    </source>
</evidence>
<organism evidence="1 2">
    <name type="scientific">Panicum virgatum</name>
    <name type="common">Blackwell switchgrass</name>
    <dbReference type="NCBI Taxonomy" id="38727"/>
    <lineage>
        <taxon>Eukaryota</taxon>
        <taxon>Viridiplantae</taxon>
        <taxon>Streptophyta</taxon>
        <taxon>Embryophyta</taxon>
        <taxon>Tracheophyta</taxon>
        <taxon>Spermatophyta</taxon>
        <taxon>Magnoliopsida</taxon>
        <taxon>Liliopsida</taxon>
        <taxon>Poales</taxon>
        <taxon>Poaceae</taxon>
        <taxon>PACMAD clade</taxon>
        <taxon>Panicoideae</taxon>
        <taxon>Panicodae</taxon>
        <taxon>Paniceae</taxon>
        <taxon>Panicinae</taxon>
        <taxon>Panicum</taxon>
        <taxon>Panicum sect. Hiantes</taxon>
    </lineage>
</organism>
<reference evidence="1" key="1">
    <citation type="submission" date="2020-05" db="EMBL/GenBank/DDBJ databases">
        <title>WGS assembly of Panicum virgatum.</title>
        <authorList>
            <person name="Lovell J.T."/>
            <person name="Jenkins J."/>
            <person name="Shu S."/>
            <person name="Juenger T.E."/>
            <person name="Schmutz J."/>
        </authorList>
    </citation>
    <scope>NUCLEOTIDE SEQUENCE</scope>
    <source>
        <strain evidence="1">AP13</strain>
    </source>
</reference>
<name>A0A8T0T7C8_PANVG</name>
<protein>
    <recommendedName>
        <fullName evidence="3">F-box associated domain-containing protein</fullName>
    </recommendedName>
</protein>
<dbReference type="PANTHER" id="PTHR31672">
    <property type="entry name" value="BNACNNG10540D PROTEIN"/>
    <property type="match status" value="1"/>
</dbReference>
<dbReference type="AlphaFoldDB" id="A0A8T0T7C8"/>
<evidence type="ECO:0000313" key="1">
    <source>
        <dbReference type="EMBL" id="KAG2604276.1"/>
    </source>
</evidence>
<accession>A0A8T0T7C8</accession>
<dbReference type="Proteomes" id="UP000823388">
    <property type="component" value="Chromosome 4N"/>
</dbReference>
<evidence type="ECO:0000313" key="2">
    <source>
        <dbReference type="Proteomes" id="UP000823388"/>
    </source>
</evidence>
<dbReference type="PANTHER" id="PTHR31672:SF13">
    <property type="entry name" value="F-BOX PROTEIN CPR30-LIKE"/>
    <property type="match status" value="1"/>
</dbReference>
<dbReference type="InterPro" id="IPR036047">
    <property type="entry name" value="F-box-like_dom_sf"/>
</dbReference>
<dbReference type="EMBL" id="CM029044">
    <property type="protein sequence ID" value="KAG2604276.1"/>
    <property type="molecule type" value="Genomic_DNA"/>
</dbReference>
<dbReference type="SUPFAM" id="SSF81383">
    <property type="entry name" value="F-box domain"/>
    <property type="match status" value="1"/>
</dbReference>
<keyword evidence="2" id="KW-1185">Reference proteome</keyword>
<proteinExistence type="predicted"/>
<dbReference type="InterPro" id="IPR050796">
    <property type="entry name" value="SCF_F-box_component"/>
</dbReference>
<gene>
    <name evidence="1" type="ORF">PVAP13_4NG044208</name>
</gene>
<sequence>MSYSHICPIRSLLTRCILSSASAEAWCEVLLRLPARTVGRLNQVYRDWRAMIKSKCFIDAHLHQANLSSKIPQVMFTDGKPNSFKPLESFIGTSDPCHGLNAGSFMCYDFVCNPITGYYKALPLDDHRELRGASSAFSDMTRRLLLDCSGDGDAISATAGHFGLRYDTEMGTHVLLECKIRCIEDMFWEKLDPPQRPIADMPPACINGKLYWMADAKLGHYGASSDHEEIIVLDVVARKFELFKGPLCIHDEDSDECVSSIVELQGQVCMACSHPRKGTLEIWAMKDNGCWSMENYIEVGMFSPGYSSETVTPLAVDSEDGRILLSTGKALGYYDPKTAKMQTIYSLGEHTKNKKFVPIIVQESLVNPCDRVL</sequence>
<comment type="caution">
    <text evidence="1">The sequence shown here is derived from an EMBL/GenBank/DDBJ whole genome shotgun (WGS) entry which is preliminary data.</text>
</comment>